<evidence type="ECO:0000259" key="3">
    <source>
        <dbReference type="PROSITE" id="PS00022"/>
    </source>
</evidence>
<dbReference type="Proteomes" id="UP000693946">
    <property type="component" value="Linkage Group LG17"/>
</dbReference>
<evidence type="ECO:0000256" key="2">
    <source>
        <dbReference type="SAM" id="SignalP"/>
    </source>
</evidence>
<comment type="caution">
    <text evidence="4">The sequence shown here is derived from an EMBL/GenBank/DDBJ whole genome shotgun (WGS) entry which is preliminary data.</text>
</comment>
<evidence type="ECO:0000256" key="1">
    <source>
        <dbReference type="SAM" id="Phobius"/>
    </source>
</evidence>
<dbReference type="EMBL" id="JAGKHQ010000009">
    <property type="protein sequence ID" value="KAG7508886.1"/>
    <property type="molecule type" value="Genomic_DNA"/>
</dbReference>
<evidence type="ECO:0000313" key="4">
    <source>
        <dbReference type="EMBL" id="KAG7508886.1"/>
    </source>
</evidence>
<keyword evidence="1" id="KW-0812">Transmembrane</keyword>
<dbReference type="InterPro" id="IPR042350">
    <property type="entry name" value="ATRAID"/>
</dbReference>
<keyword evidence="1" id="KW-0472">Membrane</keyword>
<organism evidence="4 5">
    <name type="scientific">Solea senegalensis</name>
    <name type="common">Senegalese sole</name>
    <dbReference type="NCBI Taxonomy" id="28829"/>
    <lineage>
        <taxon>Eukaryota</taxon>
        <taxon>Metazoa</taxon>
        <taxon>Chordata</taxon>
        <taxon>Craniata</taxon>
        <taxon>Vertebrata</taxon>
        <taxon>Euteleostomi</taxon>
        <taxon>Actinopterygii</taxon>
        <taxon>Neopterygii</taxon>
        <taxon>Teleostei</taxon>
        <taxon>Neoteleostei</taxon>
        <taxon>Acanthomorphata</taxon>
        <taxon>Carangaria</taxon>
        <taxon>Pleuronectiformes</taxon>
        <taxon>Pleuronectoidei</taxon>
        <taxon>Soleidae</taxon>
        <taxon>Solea</taxon>
    </lineage>
</organism>
<feature type="domain" description="EGF-like" evidence="3">
    <location>
        <begin position="185"/>
        <end position="196"/>
    </location>
</feature>
<dbReference type="GO" id="GO:0045669">
    <property type="term" value="P:positive regulation of osteoblast differentiation"/>
    <property type="evidence" value="ECO:0007669"/>
    <property type="project" value="TreeGrafter"/>
</dbReference>
<keyword evidence="2" id="KW-0732">Signal</keyword>
<feature type="chain" id="PRO_5043585748" evidence="2">
    <location>
        <begin position="30"/>
        <end position="233"/>
    </location>
</feature>
<proteinExistence type="predicted"/>
<dbReference type="PANTHER" id="PTHR15926:SF1">
    <property type="entry name" value="ALL-TRANS RETINOIC ACID-INDUCED DIFFERENTIATION FACTOR"/>
    <property type="match status" value="1"/>
</dbReference>
<feature type="signal peptide" evidence="2">
    <location>
        <begin position="1"/>
        <end position="29"/>
    </location>
</feature>
<keyword evidence="5" id="KW-1185">Reference proteome</keyword>
<accession>A0AAV6RU01</accession>
<evidence type="ECO:0000313" key="5">
    <source>
        <dbReference type="Proteomes" id="UP000693946"/>
    </source>
</evidence>
<dbReference type="PROSITE" id="PS00022">
    <property type="entry name" value="EGF_1"/>
    <property type="match status" value="1"/>
</dbReference>
<gene>
    <name evidence="4" type="ORF">JOB18_027365</name>
</gene>
<dbReference type="InterPro" id="IPR000742">
    <property type="entry name" value="EGF"/>
</dbReference>
<keyword evidence="1" id="KW-1133">Transmembrane helix</keyword>
<sequence length="233" mass="25538">MKMKAGCNQLKPVLLLFIINLCFYASCESTELQVCKLCSGTVLNGTAVGQFCAVSAGRIDGRCCVTNDNTTDPERIIGLDLSNCSLTQVGDLHESSTAVMIDLSLNPLVNLSDTVFQGFTELNHMILPVDIDCPGGNMSWSKVEIKERNRLCDDQKNMCNRSGELSIDCPENSFCTPYGPGFFECSCADNYHGYKCLREGEFPALQVFGPLGASTVVLSILLWVTQRRKVKPL</sequence>
<dbReference type="PANTHER" id="PTHR15926">
    <property type="entry name" value="ALL-TRANS RETINOIC ACID-INDUCED DIFFERENTIATION FACTOR"/>
    <property type="match status" value="1"/>
</dbReference>
<name>A0AAV6RU01_SOLSE</name>
<reference evidence="4 5" key="1">
    <citation type="journal article" date="2021" name="Sci. Rep.">
        <title>Chromosome anchoring in Senegalese sole (Solea senegalensis) reveals sex-associated markers and genome rearrangements in flatfish.</title>
        <authorList>
            <person name="Guerrero-Cozar I."/>
            <person name="Gomez-Garrido J."/>
            <person name="Berbel C."/>
            <person name="Martinez-Blanch J.F."/>
            <person name="Alioto T."/>
            <person name="Claros M.G."/>
            <person name="Gagnaire P.A."/>
            <person name="Manchado M."/>
        </authorList>
    </citation>
    <scope>NUCLEOTIDE SEQUENCE [LARGE SCALE GENOMIC DNA]</scope>
    <source>
        <strain evidence="4">Sse05_10M</strain>
    </source>
</reference>
<feature type="transmembrane region" description="Helical" evidence="1">
    <location>
        <begin position="204"/>
        <end position="224"/>
    </location>
</feature>
<dbReference type="AlphaFoldDB" id="A0AAV6RU01"/>
<protein>
    <submittedName>
        <fullName evidence="4">All-trans retinoic acid-induced differentiation factor</fullName>
    </submittedName>
</protein>